<evidence type="ECO:0000256" key="6">
    <source>
        <dbReference type="ARBA" id="ARBA00023015"/>
    </source>
</evidence>
<dbReference type="InterPro" id="IPR051979">
    <property type="entry name" value="B-box_zinc_finger"/>
</dbReference>
<evidence type="ECO:0000256" key="3">
    <source>
        <dbReference type="ARBA" id="ARBA00022737"/>
    </source>
</evidence>
<keyword evidence="8" id="KW-0539">Nucleus</keyword>
<keyword evidence="6" id="KW-0805">Transcription regulation</keyword>
<name>A0AAD1Z9Y8_9LAMI</name>
<accession>A0AAD1Z9Y8</accession>
<evidence type="ECO:0000256" key="5">
    <source>
        <dbReference type="ARBA" id="ARBA00022833"/>
    </source>
</evidence>
<dbReference type="InterPro" id="IPR049808">
    <property type="entry name" value="CONSTANS-like_Bbox1"/>
</dbReference>
<evidence type="ECO:0000256" key="1">
    <source>
        <dbReference type="ARBA" id="ARBA00004123"/>
    </source>
</evidence>
<comment type="subcellular location">
    <subcellularLocation>
        <location evidence="1">Nucleus</location>
    </subcellularLocation>
</comment>
<keyword evidence="2" id="KW-0479">Metal-binding</keyword>
<dbReference type="Pfam" id="PF00643">
    <property type="entry name" value="zf-B_box"/>
    <property type="match status" value="1"/>
</dbReference>
<dbReference type="PROSITE" id="PS50119">
    <property type="entry name" value="ZF_BBOX"/>
    <property type="match status" value="1"/>
</dbReference>
<keyword evidence="3" id="KW-0677">Repeat</keyword>
<dbReference type="EMBL" id="OU503042">
    <property type="protein sequence ID" value="CAI9765484.1"/>
    <property type="molecule type" value="Genomic_DNA"/>
</dbReference>
<organism evidence="11 12">
    <name type="scientific">Fraxinus pennsylvanica</name>
    <dbReference type="NCBI Taxonomy" id="56036"/>
    <lineage>
        <taxon>Eukaryota</taxon>
        <taxon>Viridiplantae</taxon>
        <taxon>Streptophyta</taxon>
        <taxon>Embryophyta</taxon>
        <taxon>Tracheophyta</taxon>
        <taxon>Spermatophyta</taxon>
        <taxon>Magnoliopsida</taxon>
        <taxon>eudicotyledons</taxon>
        <taxon>Gunneridae</taxon>
        <taxon>Pentapetalae</taxon>
        <taxon>asterids</taxon>
        <taxon>lamiids</taxon>
        <taxon>Lamiales</taxon>
        <taxon>Oleaceae</taxon>
        <taxon>Oleeae</taxon>
        <taxon>Fraxinus</taxon>
    </lineage>
</organism>
<evidence type="ECO:0000256" key="9">
    <source>
        <dbReference type="PROSITE-ProRule" id="PRU00024"/>
    </source>
</evidence>
<keyword evidence="7" id="KW-0804">Transcription</keyword>
<reference evidence="11" key="1">
    <citation type="submission" date="2023-05" db="EMBL/GenBank/DDBJ databases">
        <authorList>
            <person name="Huff M."/>
        </authorList>
    </citation>
    <scope>NUCLEOTIDE SEQUENCE</scope>
</reference>
<dbReference type="GO" id="GO:0005634">
    <property type="term" value="C:nucleus"/>
    <property type="evidence" value="ECO:0007669"/>
    <property type="project" value="UniProtKB-SubCell"/>
</dbReference>
<proteinExistence type="predicted"/>
<evidence type="ECO:0000256" key="4">
    <source>
        <dbReference type="ARBA" id="ARBA00022771"/>
    </source>
</evidence>
<evidence type="ECO:0000313" key="11">
    <source>
        <dbReference type="EMBL" id="CAI9765484.1"/>
    </source>
</evidence>
<keyword evidence="4 9" id="KW-0863">Zinc-finger</keyword>
<evidence type="ECO:0000256" key="8">
    <source>
        <dbReference type="ARBA" id="ARBA00023242"/>
    </source>
</evidence>
<sequence length="341" mass="38069">MGRRDRSFPEISFYSQQLEELKPPENLTAHTFMPIKLRPFPNPILPKSLLYISLSAIHLHTAREMKIQCDVCGKEEAYIFCTADEAALCQACDCRVHRANKLASKHPRFSLLHSSSKDLPRCDICRASTSLSNTGSNNANKNFQTNSNVNTSESTSTTLCRVHNNGSDQSGSQEGSVSTSSISEYLFETLPGWHVEELLDPSSSPYVFFLDMLFNLLFENVLLFSITLSNAALIEGPNCCGTKNYRVLLNRFHHVSTAFMDLGISYQEVIEDVVKKMGAGMAKFICKEIDASDPNATKTRDRVESILKTLDGLQNVKPEGLVSKEKRLLISKYLELIDADV</sequence>
<dbReference type="CDD" id="cd19821">
    <property type="entry name" value="Bbox1_BBX-like"/>
    <property type="match status" value="1"/>
</dbReference>
<dbReference type="PANTHER" id="PTHR31832">
    <property type="entry name" value="B-BOX ZINC FINGER PROTEIN 22"/>
    <property type="match status" value="1"/>
</dbReference>
<dbReference type="InterPro" id="IPR000315">
    <property type="entry name" value="Znf_B-box"/>
</dbReference>
<keyword evidence="5" id="KW-0862">Zinc</keyword>
<evidence type="ECO:0000256" key="7">
    <source>
        <dbReference type="ARBA" id="ARBA00023163"/>
    </source>
</evidence>
<evidence type="ECO:0000256" key="2">
    <source>
        <dbReference type="ARBA" id="ARBA00022723"/>
    </source>
</evidence>
<dbReference type="Gene3D" id="1.10.600.10">
    <property type="entry name" value="Farnesyl Diphosphate Synthase"/>
    <property type="match status" value="1"/>
</dbReference>
<gene>
    <name evidence="11" type="ORF">FPE_LOCUS12914</name>
</gene>
<dbReference type="InterPro" id="IPR008949">
    <property type="entry name" value="Isoprenoid_synthase_dom_sf"/>
</dbReference>
<dbReference type="GO" id="GO:0009640">
    <property type="term" value="P:photomorphogenesis"/>
    <property type="evidence" value="ECO:0007669"/>
    <property type="project" value="TreeGrafter"/>
</dbReference>
<protein>
    <recommendedName>
        <fullName evidence="10">B box-type domain-containing protein</fullName>
    </recommendedName>
</protein>
<evidence type="ECO:0000259" key="10">
    <source>
        <dbReference type="PROSITE" id="PS50119"/>
    </source>
</evidence>
<dbReference type="PANTHER" id="PTHR31832:SF87">
    <property type="entry name" value="B-BOX ZINC FINGER PROTEIN 20"/>
    <property type="match status" value="1"/>
</dbReference>
<feature type="domain" description="B box-type" evidence="10">
    <location>
        <begin position="64"/>
        <end position="111"/>
    </location>
</feature>
<dbReference type="Proteomes" id="UP000834106">
    <property type="component" value="Chromosome 7"/>
</dbReference>
<dbReference type="GO" id="GO:0008270">
    <property type="term" value="F:zinc ion binding"/>
    <property type="evidence" value="ECO:0007669"/>
    <property type="project" value="UniProtKB-KW"/>
</dbReference>
<dbReference type="GO" id="GO:0006355">
    <property type="term" value="P:regulation of DNA-templated transcription"/>
    <property type="evidence" value="ECO:0007669"/>
    <property type="project" value="TreeGrafter"/>
</dbReference>
<dbReference type="SMART" id="SM00336">
    <property type="entry name" value="BBOX"/>
    <property type="match status" value="1"/>
</dbReference>
<evidence type="ECO:0000313" key="12">
    <source>
        <dbReference type="Proteomes" id="UP000834106"/>
    </source>
</evidence>
<dbReference type="AlphaFoldDB" id="A0AAD1Z9Y8"/>
<keyword evidence="12" id="KW-1185">Reference proteome</keyword>